<organism evidence="7 8">
    <name type="scientific">Neolewinella agarilytica</name>
    <dbReference type="NCBI Taxonomy" id="478744"/>
    <lineage>
        <taxon>Bacteria</taxon>
        <taxon>Pseudomonadati</taxon>
        <taxon>Bacteroidota</taxon>
        <taxon>Saprospiria</taxon>
        <taxon>Saprospirales</taxon>
        <taxon>Lewinellaceae</taxon>
        <taxon>Neolewinella</taxon>
    </lineage>
</organism>
<keyword evidence="3" id="KW-0479">Metal-binding</keyword>
<dbReference type="EMBL" id="FOFB01000030">
    <property type="protein sequence ID" value="SER25346.1"/>
    <property type="molecule type" value="Genomic_DNA"/>
</dbReference>
<evidence type="ECO:0000256" key="4">
    <source>
        <dbReference type="SAM" id="MobiDB-lite"/>
    </source>
</evidence>
<feature type="binding site" evidence="3">
    <location>
        <position position="390"/>
    </location>
    <ligand>
        <name>CTP</name>
        <dbReference type="ChEBI" id="CHEBI:37563"/>
    </ligand>
</feature>
<evidence type="ECO:0000259" key="6">
    <source>
        <dbReference type="Pfam" id="PF04127"/>
    </source>
</evidence>
<feature type="domain" description="DNA/pantothenate metabolism flavoprotein C-terminal" evidence="6">
    <location>
        <begin position="238"/>
        <end position="447"/>
    </location>
</feature>
<dbReference type="GO" id="GO:0015937">
    <property type="term" value="P:coenzyme A biosynthetic process"/>
    <property type="evidence" value="ECO:0007669"/>
    <property type="project" value="UniProtKB-UniRule"/>
</dbReference>
<dbReference type="InParanoid" id="A0A1H9MNS9"/>
<dbReference type="GO" id="GO:0010181">
    <property type="term" value="F:FMN binding"/>
    <property type="evidence" value="ECO:0007669"/>
    <property type="project" value="UniProtKB-UniRule"/>
</dbReference>
<sequence length="449" mass="47485">MNLEGKKIILGVSGSIAAYKSALIVRGLIKAGAEVKVLMTQAATDFISPLTLATLSKNEVTTSVHNGESWNNHVELGLWADAMLVAPATATTLAKMANGICDSAIVAVYLSARCPVFFAPAMDLDMWAHPATLRNVELLKTYGNHLIDVGTGELASGLMGAGRLAEPEDIIQILADFLALPQGAKKGKRAGEKPSPPPPHGGGTSEDAGRSDGPGAVAAAQSNITNRQPHTAYPKDFKGRKLLITAGPTFEDLDPVRYLGNRSTGRMGIALAEAAAARGATVHLVLGPTSLTTDAAGVTVHNVRSAREMHAASVANWPKADAAILAAAVADYRPKKIAGQKIKKGEKPLKVELVRNPDIAAELGEDKKTNQRLVGFALETENGLENARRKLERKNLDFIVLNSPNDKGAAFGHTTNKIQLVDHNKVTPFELKPKAEVANDILDALVSIL</sequence>
<dbReference type="InterPro" id="IPR007085">
    <property type="entry name" value="DNA/pantothenate-metab_flavo_C"/>
</dbReference>
<evidence type="ECO:0000259" key="5">
    <source>
        <dbReference type="Pfam" id="PF02441"/>
    </source>
</evidence>
<feature type="binding site" evidence="3">
    <location>
        <position position="394"/>
    </location>
    <ligand>
        <name>CTP</name>
        <dbReference type="ChEBI" id="CHEBI:37563"/>
    </ligand>
</feature>
<dbReference type="EC" id="6.3.2.5" evidence="3"/>
<evidence type="ECO:0000256" key="1">
    <source>
        <dbReference type="ARBA" id="ARBA00022793"/>
    </source>
</evidence>
<evidence type="ECO:0000313" key="8">
    <source>
        <dbReference type="Proteomes" id="UP000199021"/>
    </source>
</evidence>
<feature type="domain" description="Flavoprotein" evidence="5">
    <location>
        <begin position="6"/>
        <end position="176"/>
    </location>
</feature>
<dbReference type="UniPathway" id="UPA00241">
    <property type="reaction ID" value="UER00353"/>
</dbReference>
<comment type="caution">
    <text evidence="3">Lacks conserved residue(s) required for the propagation of feature annotation.</text>
</comment>
<dbReference type="HAMAP" id="MF_02225">
    <property type="entry name" value="CoaBC"/>
    <property type="match status" value="1"/>
</dbReference>
<dbReference type="RefSeq" id="WP_090172437.1">
    <property type="nucleotide sequence ID" value="NZ_FOFB01000030.1"/>
</dbReference>
<feature type="region of interest" description="Phosphopantothenate--cysteine ligase" evidence="3">
    <location>
        <begin position="242"/>
        <end position="449"/>
    </location>
</feature>
<dbReference type="SUPFAM" id="SSF52507">
    <property type="entry name" value="Homo-oligomeric flavin-containing Cys decarboxylases, HFCD"/>
    <property type="match status" value="1"/>
</dbReference>
<dbReference type="Gene3D" id="3.40.50.1950">
    <property type="entry name" value="Flavin prenyltransferase-like"/>
    <property type="match status" value="1"/>
</dbReference>
<comment type="cofactor">
    <cofactor evidence="3">
        <name>Mg(2+)</name>
        <dbReference type="ChEBI" id="CHEBI:18420"/>
    </cofactor>
</comment>
<comment type="catalytic activity">
    <reaction evidence="3">
        <text>(R)-4'-phosphopantothenate + L-cysteine + CTP = N-[(R)-4-phosphopantothenoyl]-L-cysteine + CMP + diphosphate + H(+)</text>
        <dbReference type="Rhea" id="RHEA:19397"/>
        <dbReference type="ChEBI" id="CHEBI:10986"/>
        <dbReference type="ChEBI" id="CHEBI:15378"/>
        <dbReference type="ChEBI" id="CHEBI:33019"/>
        <dbReference type="ChEBI" id="CHEBI:35235"/>
        <dbReference type="ChEBI" id="CHEBI:37563"/>
        <dbReference type="ChEBI" id="CHEBI:59458"/>
        <dbReference type="ChEBI" id="CHEBI:60377"/>
        <dbReference type="EC" id="6.3.2.5"/>
    </reaction>
</comment>
<dbReference type="GO" id="GO:0071513">
    <property type="term" value="C:phosphopantothenoylcysteine decarboxylase complex"/>
    <property type="evidence" value="ECO:0007669"/>
    <property type="project" value="TreeGrafter"/>
</dbReference>
<comment type="pathway">
    <text evidence="3">Cofactor biosynthesis; coenzyme A biosynthesis; CoA from (R)-pantothenate: step 3/5.</text>
</comment>
<name>A0A1H9MNS9_9BACT</name>
<keyword evidence="3 7" id="KW-0436">Ligase</keyword>
<dbReference type="InterPro" id="IPR003382">
    <property type="entry name" value="Flavoprotein"/>
</dbReference>
<dbReference type="GO" id="GO:0015941">
    <property type="term" value="P:pantothenate catabolic process"/>
    <property type="evidence" value="ECO:0007669"/>
    <property type="project" value="InterPro"/>
</dbReference>
<feature type="region of interest" description="Phosphopantothenoylcysteine decarboxylase" evidence="3">
    <location>
        <begin position="1"/>
        <end position="241"/>
    </location>
</feature>
<evidence type="ECO:0000256" key="3">
    <source>
        <dbReference type="HAMAP-Rule" id="MF_02225"/>
    </source>
</evidence>
<dbReference type="AlphaFoldDB" id="A0A1H9MNS9"/>
<evidence type="ECO:0000256" key="2">
    <source>
        <dbReference type="ARBA" id="ARBA00023239"/>
    </source>
</evidence>
<dbReference type="Pfam" id="PF02441">
    <property type="entry name" value="Flavoprotein"/>
    <property type="match status" value="1"/>
</dbReference>
<comment type="similarity">
    <text evidence="3">In the N-terminal section; belongs to the HFCD (homo-oligomeric flavin containing Cys decarboxylase) superfamily.</text>
</comment>
<dbReference type="Pfam" id="PF04127">
    <property type="entry name" value="DFP"/>
    <property type="match status" value="1"/>
</dbReference>
<keyword evidence="8" id="KW-1185">Reference proteome</keyword>
<feature type="compositionally biased region" description="Polar residues" evidence="4">
    <location>
        <begin position="220"/>
        <end position="229"/>
    </location>
</feature>
<dbReference type="STRING" id="478744.SAMN05444359_13044"/>
<comment type="function">
    <text evidence="3">Catalyzes two sequential steps in the biosynthesis of coenzyme A. In the first step cysteine is conjugated to 4'-phosphopantothenate to form 4-phosphopantothenoylcysteine. In the second step the latter compound is decarboxylated to form 4'-phosphopantotheine.</text>
</comment>
<protein>
    <recommendedName>
        <fullName evidence="3">Coenzyme A biosynthesis bifunctional protein CoaBC</fullName>
    </recommendedName>
    <alternativeName>
        <fullName evidence="3">DNA/pantothenate metabolism flavoprotein</fullName>
    </alternativeName>
    <alternativeName>
        <fullName evidence="3">Phosphopantothenoylcysteine synthetase/decarboxylase</fullName>
        <shortName evidence="3">PPCS-PPCDC</shortName>
    </alternativeName>
    <domain>
        <recommendedName>
            <fullName evidence="3">Phosphopantothenoylcysteine decarboxylase</fullName>
            <shortName evidence="3">PPC decarboxylase</shortName>
            <shortName evidence="3">PPC-DC</shortName>
            <ecNumber evidence="3">4.1.1.36</ecNumber>
        </recommendedName>
        <alternativeName>
            <fullName evidence="3">CoaC</fullName>
        </alternativeName>
    </domain>
    <domain>
        <recommendedName>
            <fullName evidence="3">Phosphopantothenate--cysteine ligase</fullName>
            <ecNumber evidence="3">6.3.2.5</ecNumber>
        </recommendedName>
        <alternativeName>
            <fullName evidence="3">CoaB</fullName>
        </alternativeName>
        <alternativeName>
            <fullName evidence="3">Phosphopantothenoylcysteine synthetase</fullName>
            <shortName evidence="3">PPC synthetase</shortName>
            <shortName evidence="3">PPC-S</shortName>
        </alternativeName>
    </domain>
</protein>
<keyword evidence="1 3" id="KW-0210">Decarboxylase</keyword>
<dbReference type="InterPro" id="IPR036551">
    <property type="entry name" value="Flavin_trans-like"/>
</dbReference>
<feature type="binding site" evidence="3">
    <location>
        <position position="376"/>
    </location>
    <ligand>
        <name>CTP</name>
        <dbReference type="ChEBI" id="CHEBI:37563"/>
    </ligand>
</feature>
<reference evidence="8" key="1">
    <citation type="submission" date="2016-10" db="EMBL/GenBank/DDBJ databases">
        <authorList>
            <person name="Varghese N."/>
            <person name="Submissions S."/>
        </authorList>
    </citation>
    <scope>NUCLEOTIDE SEQUENCE [LARGE SCALE GENOMIC DNA]</scope>
    <source>
        <strain evidence="8">DSM 24740</strain>
    </source>
</reference>
<keyword evidence="3" id="KW-0460">Magnesium</keyword>
<comment type="catalytic activity">
    <reaction evidence="3">
        <text>N-[(R)-4-phosphopantothenoyl]-L-cysteine + H(+) = (R)-4'-phosphopantetheine + CO2</text>
        <dbReference type="Rhea" id="RHEA:16793"/>
        <dbReference type="ChEBI" id="CHEBI:15378"/>
        <dbReference type="ChEBI" id="CHEBI:16526"/>
        <dbReference type="ChEBI" id="CHEBI:59458"/>
        <dbReference type="ChEBI" id="CHEBI:61723"/>
        <dbReference type="EC" id="4.1.1.36"/>
    </reaction>
</comment>
<evidence type="ECO:0000313" key="7">
    <source>
        <dbReference type="EMBL" id="SER25346.1"/>
    </source>
</evidence>
<dbReference type="InterPro" id="IPR035929">
    <property type="entry name" value="CoaB-like_sf"/>
</dbReference>
<feature type="binding site" evidence="3">
    <location>
        <position position="341"/>
    </location>
    <ligand>
        <name>CTP</name>
        <dbReference type="ChEBI" id="CHEBI:37563"/>
    </ligand>
</feature>
<dbReference type="GO" id="GO:0004633">
    <property type="term" value="F:phosphopantothenoylcysteine decarboxylase activity"/>
    <property type="evidence" value="ECO:0007669"/>
    <property type="project" value="UniProtKB-UniRule"/>
</dbReference>
<dbReference type="PANTHER" id="PTHR14359:SF6">
    <property type="entry name" value="PHOSPHOPANTOTHENOYLCYSTEINE DECARBOXYLASE"/>
    <property type="match status" value="1"/>
</dbReference>
<dbReference type="Gene3D" id="3.40.50.10300">
    <property type="entry name" value="CoaB-like"/>
    <property type="match status" value="1"/>
</dbReference>
<dbReference type="OrthoDB" id="9802554at2"/>
<keyword evidence="2 3" id="KW-0456">Lyase</keyword>
<dbReference type="SUPFAM" id="SSF102645">
    <property type="entry name" value="CoaB-like"/>
    <property type="match status" value="1"/>
</dbReference>
<gene>
    <name evidence="3" type="primary">coaBC</name>
    <name evidence="7" type="ORF">SAMN05444359_13044</name>
</gene>
<dbReference type="GO" id="GO:0004632">
    <property type="term" value="F:phosphopantothenate--cysteine ligase activity"/>
    <property type="evidence" value="ECO:0007669"/>
    <property type="project" value="UniProtKB-UniRule"/>
</dbReference>
<dbReference type="InterPro" id="IPR005252">
    <property type="entry name" value="CoaBC"/>
</dbReference>
<proteinExistence type="inferred from homology"/>
<feature type="binding site" evidence="3">
    <location>
        <position position="331"/>
    </location>
    <ligand>
        <name>CTP</name>
        <dbReference type="ChEBI" id="CHEBI:37563"/>
    </ligand>
</feature>
<comment type="pathway">
    <text evidence="3">Cofactor biosynthesis; coenzyme A biosynthesis; CoA from (R)-pantothenate: step 2/5.</text>
</comment>
<accession>A0A1H9MNS9</accession>
<feature type="region of interest" description="Disordered" evidence="4">
    <location>
        <begin position="185"/>
        <end position="236"/>
    </location>
</feature>
<keyword evidence="3" id="KW-0288">FMN</keyword>
<keyword evidence="3" id="KW-0285">Flavoprotein</keyword>
<dbReference type="EC" id="4.1.1.36" evidence="3"/>
<dbReference type="GO" id="GO:0046872">
    <property type="term" value="F:metal ion binding"/>
    <property type="evidence" value="ECO:0007669"/>
    <property type="project" value="UniProtKB-KW"/>
</dbReference>
<comment type="cofactor">
    <cofactor evidence="3">
        <name>FMN</name>
        <dbReference type="ChEBI" id="CHEBI:58210"/>
    </cofactor>
    <text evidence="3">Binds 1 FMN per subunit.</text>
</comment>
<dbReference type="PANTHER" id="PTHR14359">
    <property type="entry name" value="HOMO-OLIGOMERIC FLAVIN CONTAINING CYS DECARBOXYLASE FAMILY"/>
    <property type="match status" value="1"/>
</dbReference>
<comment type="similarity">
    <text evidence="3">In the C-terminal section; belongs to the PPC synthetase family.</text>
</comment>
<dbReference type="FunCoup" id="A0A1H9MNS9">
    <property type="interactions" value="437"/>
</dbReference>
<keyword evidence="3" id="KW-0511">Multifunctional enzyme</keyword>
<dbReference type="Proteomes" id="UP000199021">
    <property type="component" value="Unassembled WGS sequence"/>
</dbReference>